<dbReference type="GO" id="GO:0044718">
    <property type="term" value="P:siderophore transmembrane transport"/>
    <property type="evidence" value="ECO:0007669"/>
    <property type="project" value="TreeGrafter"/>
</dbReference>
<accession>A0A2W5EMK8</accession>
<dbReference type="InterPro" id="IPR057601">
    <property type="entry name" value="Oar-like_b-barrel"/>
</dbReference>
<keyword evidence="5" id="KW-0472">Membrane</keyword>
<keyword evidence="9" id="KW-0675">Receptor</keyword>
<evidence type="ECO:0000256" key="5">
    <source>
        <dbReference type="ARBA" id="ARBA00023136"/>
    </source>
</evidence>
<evidence type="ECO:0000256" key="3">
    <source>
        <dbReference type="ARBA" id="ARBA00022452"/>
    </source>
</evidence>
<reference evidence="9 10" key="1">
    <citation type="submission" date="2017-11" db="EMBL/GenBank/DDBJ databases">
        <title>Infants hospitalized years apart are colonized by the same room-sourced microbial strains.</title>
        <authorList>
            <person name="Brooks B."/>
            <person name="Olm M.R."/>
            <person name="Firek B.A."/>
            <person name="Baker R."/>
            <person name="Thomas B.C."/>
            <person name="Morowitz M.J."/>
            <person name="Banfield J.F."/>
        </authorList>
    </citation>
    <scope>NUCLEOTIDE SEQUENCE [LARGE SCALE GENOMIC DNA]</scope>
    <source>
        <strain evidence="9">S2_009_000_R2_76</strain>
    </source>
</reference>
<feature type="domain" description="TonB-dependent transporter Oar-like beta-barrel" evidence="8">
    <location>
        <begin position="332"/>
        <end position="1048"/>
    </location>
</feature>
<organism evidence="9 10">
    <name type="scientific">Pseudopedobacter saltans</name>
    <dbReference type="NCBI Taxonomy" id="151895"/>
    <lineage>
        <taxon>Bacteria</taxon>
        <taxon>Pseudomonadati</taxon>
        <taxon>Bacteroidota</taxon>
        <taxon>Sphingobacteriia</taxon>
        <taxon>Sphingobacteriales</taxon>
        <taxon>Sphingobacteriaceae</taxon>
        <taxon>Pseudopedobacter</taxon>
    </lineage>
</organism>
<evidence type="ECO:0000259" key="8">
    <source>
        <dbReference type="Pfam" id="PF25183"/>
    </source>
</evidence>
<dbReference type="AlphaFoldDB" id="A0A2W5EMK8"/>
<keyword evidence="2" id="KW-0813">Transport</keyword>
<protein>
    <submittedName>
        <fullName evidence="9">TonB-dependent receptor</fullName>
    </submittedName>
</protein>
<dbReference type="InterPro" id="IPR039426">
    <property type="entry name" value="TonB-dep_rcpt-like"/>
</dbReference>
<dbReference type="SUPFAM" id="SSF56935">
    <property type="entry name" value="Porins"/>
    <property type="match status" value="1"/>
</dbReference>
<keyword evidence="6" id="KW-0998">Cell outer membrane</keyword>
<gene>
    <name evidence="9" type="ORF">DI598_16020</name>
</gene>
<dbReference type="PANTHER" id="PTHR30069">
    <property type="entry name" value="TONB-DEPENDENT OUTER MEMBRANE RECEPTOR"/>
    <property type="match status" value="1"/>
</dbReference>
<comment type="subcellular location">
    <subcellularLocation>
        <location evidence="1">Cell outer membrane</location>
        <topology evidence="1">Multi-pass membrane protein</topology>
    </subcellularLocation>
</comment>
<proteinExistence type="predicted"/>
<dbReference type="PANTHER" id="PTHR30069:SF46">
    <property type="entry name" value="OAR PROTEIN"/>
    <property type="match status" value="1"/>
</dbReference>
<dbReference type="Gene3D" id="2.40.170.20">
    <property type="entry name" value="TonB-dependent receptor, beta-barrel domain"/>
    <property type="match status" value="1"/>
</dbReference>
<feature type="region of interest" description="Disordered" evidence="7">
    <location>
        <begin position="195"/>
        <end position="214"/>
    </location>
</feature>
<keyword evidence="4" id="KW-0812">Transmembrane</keyword>
<sequence length="1088" mass="121085">MFTKKGGLLVLLLQLVICLTITKAQITTSQLTGTVLGVNAKPVEGATILLTNSTIGAKYTTETNKDGRFFLPNLNPGSGYTLTISYVGLKTQENQNVNLSLGSNTINIVLTDEDSKLDNVVVQSKTGRKGVKTGAGLQITAGQMKNLPAISRNLQDYTRLTPQSSNNSFMGTNFRYNNVTLDGAINNDAIGFSPSLGGQTNSSGQPGSSTRTSPVSMDAIQDMQVYLAPYDVKIGNFLGGSINAVTRSGTNEVHGSLYGFGRNASITGKNHAGDGSKEPSSFHEYQTGFRVGFPIIKDKLFFFTNEEITNRQDPVILGAGSKDNTLITAAQAQQISDYMKSNYGLDAGAYGNYNIYSKSTKFFNRVDWHINANHQLSIRNNYIKSSATNLERDGQNFRFGSIDYTQRSTQNSTVAELKSRFNNQMSNNLVIGYSNIHDYRDPLSNPALPQIQIASNGGTIFLGTDREASIFNMRQKTAEVTDNFTYFSGNHTWTFGTHNEFYNITYGFVNSWNGRVDYGSISDFLNNMPSRVRTNYNYTNNTRDYIMSNPPAKFKVNLYSFYLQDEWQISNNLKVTPGVRLDLADMPNKQPLSSKTTGSPVDVNYATTYVYTMPKLIKNDFLGQVQVSPRIGFNWDVKGDKSWIVRGGTGVFTGRIPFAWLGYAYYNNGVTYGAFDKKYTYTGTSAVKPASGSDPIKDALTGNGEAGFVKNQGVNVNDATGATQVDMVDNKFKMPQAWRSSLAVEYTTEDQWKFSVEGIYTKVIKDLKFQQVNYVDNPTYWIYDTKHQQPIFSGNKINPLYTNAYQLSNTNQGWRYSATAQISKVTPWGLNFTAAYTYGKSKDLTNGIRNSMESNWQLNQALNPNSPDLAFSNFDVRHRIVSTIGYRLDWQKNNTWISNFNLFFNTQSGVPFSYGFVNSTIDGTGQQVSLVYIPKTGETVNFFKDIAGGATAAQQAAAFDAYIDGNKYLSSRRGDFTQRNGGRTPWNTQLDFRFAQDYNILIGKTKHTITFTYDIINLTNLLNKKWGYQYFSPNTYNSMASVGFATTTGGAGSANAYPTYTWKNPGTPYSIDYFGSRWQMQFGLRYSF</sequence>
<evidence type="ECO:0000256" key="4">
    <source>
        <dbReference type="ARBA" id="ARBA00022692"/>
    </source>
</evidence>
<dbReference type="Gene3D" id="2.60.40.1120">
    <property type="entry name" value="Carboxypeptidase-like, regulatory domain"/>
    <property type="match status" value="1"/>
</dbReference>
<dbReference type="Pfam" id="PF13620">
    <property type="entry name" value="CarboxypepD_reg"/>
    <property type="match status" value="1"/>
</dbReference>
<dbReference type="InterPro" id="IPR008969">
    <property type="entry name" value="CarboxyPept-like_regulatory"/>
</dbReference>
<evidence type="ECO:0000256" key="1">
    <source>
        <dbReference type="ARBA" id="ARBA00004571"/>
    </source>
</evidence>
<dbReference type="InterPro" id="IPR036942">
    <property type="entry name" value="Beta-barrel_TonB_sf"/>
</dbReference>
<evidence type="ECO:0000256" key="2">
    <source>
        <dbReference type="ARBA" id="ARBA00022448"/>
    </source>
</evidence>
<feature type="compositionally biased region" description="Polar residues" evidence="7">
    <location>
        <begin position="196"/>
        <end position="214"/>
    </location>
</feature>
<dbReference type="GO" id="GO:0009279">
    <property type="term" value="C:cell outer membrane"/>
    <property type="evidence" value="ECO:0007669"/>
    <property type="project" value="UniProtKB-SubCell"/>
</dbReference>
<evidence type="ECO:0000256" key="7">
    <source>
        <dbReference type="SAM" id="MobiDB-lite"/>
    </source>
</evidence>
<keyword evidence="3" id="KW-1134">Transmembrane beta strand</keyword>
<name>A0A2W5EMK8_9SPHI</name>
<feature type="domain" description="TonB-dependent transporter Oar-like beta-barrel" evidence="8">
    <location>
        <begin position="245"/>
        <end position="313"/>
    </location>
</feature>
<dbReference type="SUPFAM" id="SSF49464">
    <property type="entry name" value="Carboxypeptidase regulatory domain-like"/>
    <property type="match status" value="1"/>
</dbReference>
<dbReference type="EMBL" id="QFOI01000385">
    <property type="protein sequence ID" value="PZP43194.1"/>
    <property type="molecule type" value="Genomic_DNA"/>
</dbReference>
<dbReference type="Pfam" id="PF25183">
    <property type="entry name" value="OMP_b-brl_4"/>
    <property type="match status" value="2"/>
</dbReference>
<dbReference type="GO" id="GO:0015344">
    <property type="term" value="F:siderophore uptake transmembrane transporter activity"/>
    <property type="evidence" value="ECO:0007669"/>
    <property type="project" value="TreeGrafter"/>
</dbReference>
<comment type="caution">
    <text evidence="9">The sequence shown here is derived from an EMBL/GenBank/DDBJ whole genome shotgun (WGS) entry which is preliminary data.</text>
</comment>
<evidence type="ECO:0000256" key="6">
    <source>
        <dbReference type="ARBA" id="ARBA00023237"/>
    </source>
</evidence>
<evidence type="ECO:0000313" key="10">
    <source>
        <dbReference type="Proteomes" id="UP000249645"/>
    </source>
</evidence>
<dbReference type="Proteomes" id="UP000249645">
    <property type="component" value="Unassembled WGS sequence"/>
</dbReference>
<evidence type="ECO:0000313" key="9">
    <source>
        <dbReference type="EMBL" id="PZP43194.1"/>
    </source>
</evidence>